<protein>
    <recommendedName>
        <fullName evidence="5 6">[Ribosomal protein bS18]-alanine N-acetyltransferase</fullName>
        <ecNumber evidence="5 6">2.3.1.266</ecNumber>
    </recommendedName>
</protein>
<proteinExistence type="inferred from homology"/>
<comment type="caution">
    <text evidence="8">The sequence shown here is derived from an EMBL/GenBank/DDBJ whole genome shotgun (WGS) entry which is preliminary data.</text>
</comment>
<dbReference type="InterPro" id="IPR050680">
    <property type="entry name" value="YpeA/RimI_acetyltransf"/>
</dbReference>
<evidence type="ECO:0000256" key="3">
    <source>
        <dbReference type="ARBA" id="ARBA00022679"/>
    </source>
</evidence>
<organism evidence="8 9">
    <name type="scientific">Denitromonas halophila</name>
    <dbReference type="NCBI Taxonomy" id="1629404"/>
    <lineage>
        <taxon>Bacteria</taxon>
        <taxon>Pseudomonadati</taxon>
        <taxon>Pseudomonadota</taxon>
        <taxon>Betaproteobacteria</taxon>
        <taxon>Rhodocyclales</taxon>
        <taxon>Zoogloeaceae</taxon>
        <taxon>Denitromonas</taxon>
    </lineage>
</organism>
<evidence type="ECO:0000313" key="8">
    <source>
        <dbReference type="EMBL" id="TVO55232.1"/>
    </source>
</evidence>
<dbReference type="CDD" id="cd04301">
    <property type="entry name" value="NAT_SF"/>
    <property type="match status" value="1"/>
</dbReference>
<dbReference type="SUPFAM" id="SSF55729">
    <property type="entry name" value="Acyl-CoA N-acyltransferases (Nat)"/>
    <property type="match status" value="1"/>
</dbReference>
<dbReference type="Proteomes" id="UP000319502">
    <property type="component" value="Unassembled WGS sequence"/>
</dbReference>
<accession>A0A557QQR0</accession>
<keyword evidence="4 5" id="KW-0012">Acyltransferase</keyword>
<evidence type="ECO:0000256" key="4">
    <source>
        <dbReference type="ARBA" id="ARBA00023315"/>
    </source>
</evidence>
<dbReference type="GO" id="GO:0005737">
    <property type="term" value="C:cytoplasm"/>
    <property type="evidence" value="ECO:0007669"/>
    <property type="project" value="UniProtKB-SubCell"/>
</dbReference>
<dbReference type="PANTHER" id="PTHR43420:SF51">
    <property type="entry name" value="PEPTIDYL-LYSINE N-ACETYLTRANSFERASE YIAC"/>
    <property type="match status" value="1"/>
</dbReference>
<dbReference type="InterPro" id="IPR006464">
    <property type="entry name" value="AcTrfase_RimI/Ard1"/>
</dbReference>
<keyword evidence="2 5" id="KW-0963">Cytoplasm</keyword>
<evidence type="ECO:0000259" key="7">
    <source>
        <dbReference type="PROSITE" id="PS51186"/>
    </source>
</evidence>
<dbReference type="InterPro" id="IPR016181">
    <property type="entry name" value="Acyl_CoA_acyltransferase"/>
</dbReference>
<comment type="subcellular location">
    <subcellularLocation>
        <location evidence="5 6">Cytoplasm</location>
    </subcellularLocation>
</comment>
<evidence type="ECO:0000313" key="9">
    <source>
        <dbReference type="Proteomes" id="UP000319502"/>
    </source>
</evidence>
<feature type="active site" description="Proton donor" evidence="5">
    <location>
        <position position="119"/>
    </location>
</feature>
<dbReference type="EC" id="2.3.1.266" evidence="5 6"/>
<dbReference type="PANTHER" id="PTHR43420">
    <property type="entry name" value="ACETYLTRANSFERASE"/>
    <property type="match status" value="1"/>
</dbReference>
<comment type="catalytic activity">
    <reaction evidence="5 6">
        <text>N-terminal L-alanyl-[ribosomal protein bS18] + acetyl-CoA = N-terminal N(alpha)-acetyl-L-alanyl-[ribosomal protein bS18] + CoA + H(+)</text>
        <dbReference type="Rhea" id="RHEA:43756"/>
        <dbReference type="Rhea" id="RHEA-COMP:10676"/>
        <dbReference type="Rhea" id="RHEA-COMP:10677"/>
        <dbReference type="ChEBI" id="CHEBI:15378"/>
        <dbReference type="ChEBI" id="CHEBI:57287"/>
        <dbReference type="ChEBI" id="CHEBI:57288"/>
        <dbReference type="ChEBI" id="CHEBI:64718"/>
        <dbReference type="ChEBI" id="CHEBI:83683"/>
        <dbReference type="EC" id="2.3.1.266"/>
    </reaction>
</comment>
<dbReference type="InterPro" id="IPR000182">
    <property type="entry name" value="GNAT_dom"/>
</dbReference>
<dbReference type="HAMAP" id="MF_02210">
    <property type="entry name" value="RimI"/>
    <property type="match status" value="1"/>
</dbReference>
<feature type="domain" description="N-acetyltransferase" evidence="7">
    <location>
        <begin position="6"/>
        <end position="150"/>
    </location>
</feature>
<name>A0A557QQR0_9RHOO</name>
<evidence type="ECO:0000256" key="1">
    <source>
        <dbReference type="ARBA" id="ARBA00005395"/>
    </source>
</evidence>
<dbReference type="EMBL" id="VMNK01000011">
    <property type="protein sequence ID" value="TVO55232.1"/>
    <property type="molecule type" value="Genomic_DNA"/>
</dbReference>
<dbReference type="Pfam" id="PF00583">
    <property type="entry name" value="Acetyltransf_1"/>
    <property type="match status" value="1"/>
</dbReference>
<dbReference type="OrthoDB" id="9796919at2"/>
<keyword evidence="3 5" id="KW-0808">Transferase</keyword>
<gene>
    <name evidence="5 8" type="primary">rimI</name>
    <name evidence="8" type="ORF">FHP91_12145</name>
</gene>
<feature type="active site" description="Proton acceptor" evidence="5">
    <location>
        <position position="107"/>
    </location>
</feature>
<feature type="binding site" evidence="5">
    <location>
        <position position="112"/>
    </location>
    <ligand>
        <name>acetyl-CoA</name>
        <dbReference type="ChEBI" id="CHEBI:57288"/>
    </ligand>
</feature>
<keyword evidence="9" id="KW-1185">Reference proteome</keyword>
<reference evidence="8 9" key="1">
    <citation type="submission" date="2019-07" db="EMBL/GenBank/DDBJ databases">
        <title>The pathways for chlorine oxyanion respiration interact through the shared metabolite chlorate.</title>
        <authorList>
            <person name="Barnum T.P."/>
            <person name="Cheng Y."/>
            <person name="Hill K.A."/>
            <person name="Lucas L.N."/>
            <person name="Carlson H.K."/>
            <person name="Coates J.D."/>
        </authorList>
    </citation>
    <scope>NUCLEOTIDE SEQUENCE [LARGE SCALE GENOMIC DNA]</scope>
    <source>
        <strain evidence="8 9">SFB-3</strain>
    </source>
</reference>
<dbReference type="PROSITE" id="PS51186">
    <property type="entry name" value="GNAT"/>
    <property type="match status" value="1"/>
</dbReference>
<dbReference type="GO" id="GO:0008999">
    <property type="term" value="F:protein-N-terminal-alanine acetyltransferase activity"/>
    <property type="evidence" value="ECO:0007669"/>
    <property type="project" value="UniProtKB-UniRule"/>
</dbReference>
<dbReference type="Gene3D" id="3.40.630.30">
    <property type="match status" value="1"/>
</dbReference>
<evidence type="ECO:0000256" key="5">
    <source>
        <dbReference type="HAMAP-Rule" id="MF_02210"/>
    </source>
</evidence>
<comment type="function">
    <text evidence="5 6">Acetylates the N-terminal alanine of ribosomal protein bS18.</text>
</comment>
<evidence type="ECO:0000256" key="2">
    <source>
        <dbReference type="ARBA" id="ARBA00022490"/>
    </source>
</evidence>
<comment type="similarity">
    <text evidence="1 5 6">Belongs to the acetyltransferase family. RimI subfamily.</text>
</comment>
<evidence type="ECO:0000256" key="6">
    <source>
        <dbReference type="RuleBase" id="RU363094"/>
    </source>
</evidence>
<comment type="caution">
    <text evidence="5">Lacks conserved residue(s) required for the propagation of feature annotation.</text>
</comment>
<dbReference type="NCBIfam" id="TIGR01575">
    <property type="entry name" value="rimI"/>
    <property type="match status" value="1"/>
</dbReference>
<dbReference type="InterPro" id="IPR043690">
    <property type="entry name" value="RimI"/>
</dbReference>
<dbReference type="AlphaFoldDB" id="A0A557QQR0"/>
<sequence>MSATAFSYRPMAEDDLDWVLRHEPELYPFPWTRGNFEDSLSAGYSCWIMVEGELPIAYAVVMQIVDEAHLLNFSVVRSAQGRGVGAALLDFLRHALRQRGVNQFFLEVRPSNLAARAVYEKAGFVSIGRRKGYYPAENGREDALVMRVAP</sequence>